<name>A0A918C9L4_9DEIO</name>
<organism evidence="1 2">
    <name type="scientific">Deinococcus ruber</name>
    <dbReference type="NCBI Taxonomy" id="1848197"/>
    <lineage>
        <taxon>Bacteria</taxon>
        <taxon>Thermotogati</taxon>
        <taxon>Deinococcota</taxon>
        <taxon>Deinococci</taxon>
        <taxon>Deinococcales</taxon>
        <taxon>Deinococcaceae</taxon>
        <taxon>Deinococcus</taxon>
    </lineage>
</organism>
<dbReference type="Proteomes" id="UP000603865">
    <property type="component" value="Unassembled WGS sequence"/>
</dbReference>
<proteinExistence type="predicted"/>
<gene>
    <name evidence="1" type="ORF">GCM10008957_25890</name>
</gene>
<reference evidence="1" key="1">
    <citation type="journal article" date="2014" name="Int. J. Syst. Evol. Microbiol.">
        <title>Complete genome sequence of Corynebacterium casei LMG S-19264T (=DSM 44701T), isolated from a smear-ripened cheese.</title>
        <authorList>
            <consortium name="US DOE Joint Genome Institute (JGI-PGF)"/>
            <person name="Walter F."/>
            <person name="Albersmeier A."/>
            <person name="Kalinowski J."/>
            <person name="Ruckert C."/>
        </authorList>
    </citation>
    <scope>NUCLEOTIDE SEQUENCE</scope>
    <source>
        <strain evidence="1">JCM 31311</strain>
    </source>
</reference>
<reference evidence="1" key="2">
    <citation type="submission" date="2020-09" db="EMBL/GenBank/DDBJ databases">
        <authorList>
            <person name="Sun Q."/>
            <person name="Ohkuma M."/>
        </authorList>
    </citation>
    <scope>NUCLEOTIDE SEQUENCE</scope>
    <source>
        <strain evidence="1">JCM 31311</strain>
    </source>
</reference>
<dbReference type="AlphaFoldDB" id="A0A918C9L4"/>
<accession>A0A918C9L4</accession>
<protein>
    <submittedName>
        <fullName evidence="1">Uncharacterized protein</fullName>
    </submittedName>
</protein>
<sequence length="82" mass="9474">MLRECEKDRAVYGKKNPLTLHRVNLRGEFNIPIGKKRRAIVPKGNSEDISSVFESIDIISDEFGNLINKSSKAILFFYRYII</sequence>
<evidence type="ECO:0000313" key="2">
    <source>
        <dbReference type="Proteomes" id="UP000603865"/>
    </source>
</evidence>
<dbReference type="EMBL" id="BMQL01000013">
    <property type="protein sequence ID" value="GGR11692.1"/>
    <property type="molecule type" value="Genomic_DNA"/>
</dbReference>
<comment type="caution">
    <text evidence="1">The sequence shown here is derived from an EMBL/GenBank/DDBJ whole genome shotgun (WGS) entry which is preliminary data.</text>
</comment>
<keyword evidence="2" id="KW-1185">Reference proteome</keyword>
<evidence type="ECO:0000313" key="1">
    <source>
        <dbReference type="EMBL" id="GGR11692.1"/>
    </source>
</evidence>